<accession>A0A1E5II79</accession>
<dbReference type="Gene3D" id="3.90.1150.10">
    <property type="entry name" value="Aspartate Aminotransferase, domain 1"/>
    <property type="match status" value="1"/>
</dbReference>
<dbReference type="InterPro" id="IPR015422">
    <property type="entry name" value="PyrdxlP-dep_Trfase_small"/>
</dbReference>
<sequence>QGSILFTLSKFNTEEEINYVLEEFPNIVERLRDMSPLYSYFLKTGSRKVAGPGTDFDDHHDDHCSIEKID</sequence>
<name>A0A1E5II79_ENDTX</name>
<gene>
    <name evidence="1" type="ORF">ATZ36_05705</name>
</gene>
<organism evidence="1 2">
    <name type="scientific">Endomicrobium trichonymphae</name>
    <dbReference type="NCBI Taxonomy" id="1408204"/>
    <lineage>
        <taxon>Bacteria</taxon>
        <taxon>Pseudomonadati</taxon>
        <taxon>Elusimicrobiota</taxon>
        <taxon>Endomicrobiia</taxon>
        <taxon>Endomicrobiales</taxon>
        <taxon>Endomicrobiaceae</taxon>
        <taxon>Candidatus Endomicrobiellum</taxon>
    </lineage>
</organism>
<evidence type="ECO:0000313" key="2">
    <source>
        <dbReference type="Proteomes" id="UP000095237"/>
    </source>
</evidence>
<reference evidence="1 2" key="1">
    <citation type="submission" date="2015-11" db="EMBL/GenBank/DDBJ databases">
        <title>Evidence for parallel genomic evolution in an endosymbiosis of termite gut flagellates.</title>
        <authorList>
            <person name="Zheng H."/>
        </authorList>
    </citation>
    <scope>NUCLEOTIDE SEQUENCE [LARGE SCALE GENOMIC DNA]</scope>
    <source>
        <strain evidence="1 2">CET450</strain>
    </source>
</reference>
<comment type="caution">
    <text evidence="1">The sequence shown here is derived from an EMBL/GenBank/DDBJ whole genome shotgun (WGS) entry which is preliminary data.</text>
</comment>
<protein>
    <submittedName>
        <fullName evidence="1">Uncharacterized protein</fullName>
    </submittedName>
</protein>
<evidence type="ECO:0000313" key="1">
    <source>
        <dbReference type="EMBL" id="OEG70202.1"/>
    </source>
</evidence>
<proteinExistence type="predicted"/>
<feature type="non-terminal residue" evidence="1">
    <location>
        <position position="1"/>
    </location>
</feature>
<dbReference type="EMBL" id="LNVX01000433">
    <property type="protein sequence ID" value="OEG70202.1"/>
    <property type="molecule type" value="Genomic_DNA"/>
</dbReference>
<dbReference type="Proteomes" id="UP000095237">
    <property type="component" value="Unassembled WGS sequence"/>
</dbReference>
<keyword evidence="2" id="KW-1185">Reference proteome</keyword>
<dbReference type="AlphaFoldDB" id="A0A1E5II79"/>